<dbReference type="Proteomes" id="UP001143362">
    <property type="component" value="Unassembled WGS sequence"/>
</dbReference>
<keyword evidence="7" id="KW-1185">Reference proteome</keyword>
<evidence type="ECO:0000313" key="7">
    <source>
        <dbReference type="Proteomes" id="UP001143362"/>
    </source>
</evidence>
<evidence type="ECO:0000259" key="5">
    <source>
        <dbReference type="PROSITE" id="PS51819"/>
    </source>
</evidence>
<dbReference type="InterPro" id="IPR037523">
    <property type="entry name" value="VOC_core"/>
</dbReference>
<reference evidence="6" key="1">
    <citation type="submission" date="2019-02" db="EMBL/GenBank/DDBJ databases">
        <authorList>
            <person name="Li S.-H."/>
        </authorList>
    </citation>
    <scope>NUCLEOTIDE SEQUENCE</scope>
    <source>
        <strain evidence="6">IMCC14734</strain>
    </source>
</reference>
<dbReference type="PANTHER" id="PTHR46036:SF5">
    <property type="entry name" value="LACTOYLGLUTATHIONE LYASE"/>
    <property type="match status" value="1"/>
</dbReference>
<gene>
    <name evidence="6" type="ORF">EYC98_05030</name>
</gene>
<feature type="domain" description="VOC" evidence="5">
    <location>
        <begin position="4"/>
        <end position="126"/>
    </location>
</feature>
<sequence>MASQVGQFCISVTDLDRSEDYYTNVLGLQVQQRIEVPEAKELILGSDDSTASIQLAQKADQQGDIDHGNGALHKFYIYSDDIQSIYDAALAWGSECPTPPTRLEEWKVSIAFIIDPDGYHVELVQRDG</sequence>
<organism evidence="6 7">
    <name type="scientific">Candidatus Litorirhabdus singularis</name>
    <dbReference type="NCBI Taxonomy" id="2518993"/>
    <lineage>
        <taxon>Bacteria</taxon>
        <taxon>Pseudomonadati</taxon>
        <taxon>Pseudomonadota</taxon>
        <taxon>Gammaproteobacteria</taxon>
        <taxon>Cellvibrionales</taxon>
        <taxon>Halieaceae</taxon>
        <taxon>Candidatus Litorirhabdus</taxon>
    </lineage>
</organism>
<evidence type="ECO:0000256" key="3">
    <source>
        <dbReference type="ARBA" id="ARBA00032460"/>
    </source>
</evidence>
<evidence type="ECO:0000256" key="2">
    <source>
        <dbReference type="ARBA" id="ARBA00030892"/>
    </source>
</evidence>
<dbReference type="InterPro" id="IPR029068">
    <property type="entry name" value="Glyas_Bleomycin-R_OHBP_Dase"/>
</dbReference>
<evidence type="ECO:0000256" key="1">
    <source>
        <dbReference type="ARBA" id="ARBA00030291"/>
    </source>
</evidence>
<accession>A0ABT3TD57</accession>
<evidence type="ECO:0000256" key="4">
    <source>
        <dbReference type="ARBA" id="ARBA00033298"/>
    </source>
</evidence>
<dbReference type="Pfam" id="PF00903">
    <property type="entry name" value="Glyoxalase"/>
    <property type="match status" value="1"/>
</dbReference>
<comment type="caution">
    <text evidence="6">The sequence shown here is derived from an EMBL/GenBank/DDBJ whole genome shotgun (WGS) entry which is preliminary data.</text>
</comment>
<evidence type="ECO:0000313" key="6">
    <source>
        <dbReference type="EMBL" id="MCX2980230.1"/>
    </source>
</evidence>
<dbReference type="InterPro" id="IPR004360">
    <property type="entry name" value="Glyas_Fos-R_dOase_dom"/>
</dbReference>
<name>A0ABT3TD57_9GAMM</name>
<protein>
    <recommendedName>
        <fullName evidence="2">Aldoketomutase</fullName>
    </recommendedName>
    <alternativeName>
        <fullName evidence="1">Ketone-aldehyde mutase</fullName>
    </alternativeName>
    <alternativeName>
        <fullName evidence="3">Methylglyoxalase</fullName>
    </alternativeName>
    <alternativeName>
        <fullName evidence="4">S-D-lactoylglutathione methylglyoxal lyase</fullName>
    </alternativeName>
</protein>
<dbReference type="Gene3D" id="3.10.180.10">
    <property type="entry name" value="2,3-Dihydroxybiphenyl 1,2-Dioxygenase, domain 1"/>
    <property type="match status" value="1"/>
</dbReference>
<dbReference type="SUPFAM" id="SSF54593">
    <property type="entry name" value="Glyoxalase/Bleomycin resistance protein/Dihydroxybiphenyl dioxygenase"/>
    <property type="match status" value="1"/>
</dbReference>
<dbReference type="PANTHER" id="PTHR46036">
    <property type="entry name" value="LACTOYLGLUTATHIONE LYASE"/>
    <property type="match status" value="1"/>
</dbReference>
<proteinExistence type="predicted"/>
<dbReference type="PROSITE" id="PS51819">
    <property type="entry name" value="VOC"/>
    <property type="match status" value="1"/>
</dbReference>
<dbReference type="EMBL" id="SHNN01000001">
    <property type="protein sequence ID" value="MCX2980230.1"/>
    <property type="molecule type" value="Genomic_DNA"/>
</dbReference>
<dbReference type="RefSeq" id="WP_279244209.1">
    <property type="nucleotide sequence ID" value="NZ_SHNN01000001.1"/>
</dbReference>